<dbReference type="AlphaFoldDB" id="A0AAV1DWI3"/>
<name>A0AAV1DWI3_OLDCO</name>
<accession>A0AAV1DWI3</accession>
<evidence type="ECO:0000259" key="2">
    <source>
        <dbReference type="Pfam" id="PF13968"/>
    </source>
</evidence>
<reference evidence="3" key="1">
    <citation type="submission" date="2023-03" db="EMBL/GenBank/DDBJ databases">
        <authorList>
            <person name="Julca I."/>
        </authorList>
    </citation>
    <scope>NUCLEOTIDE SEQUENCE</scope>
</reference>
<gene>
    <name evidence="3" type="ORF">OLC1_LOCUS19422</name>
</gene>
<evidence type="ECO:0000256" key="1">
    <source>
        <dbReference type="SAM" id="Phobius"/>
    </source>
</evidence>
<evidence type="ECO:0000313" key="4">
    <source>
        <dbReference type="Proteomes" id="UP001161247"/>
    </source>
</evidence>
<dbReference type="EMBL" id="OX459124">
    <property type="protein sequence ID" value="CAI9112182.1"/>
    <property type="molecule type" value="Genomic_DNA"/>
</dbReference>
<keyword evidence="1" id="KW-1133">Transmembrane helix</keyword>
<sequence>MKMVIRSGLQLNVTALVNQFSGPTGKVRQVEVCMYCALALISGLVIFGSFRRRTNSGFLSGSITGAFVLSFNLITFTIGQMLPTSINNVFYPIWAVYLVLLYGNPDSITAYSLEDNEQWRRSSLTYVIQMGWMGWVVGSHVHVEYVALGVLTFIMIFVCAWKIAERTDALAFASKSGVIKGTKLIADFMRYEHELGELPADPVHMRGYHYLVTGENAKFVTTSSLQDIERLNITRDEVITIEKVWSCNRKLLSADGDPDSKMKDICLSFALYKLLCCHFAGFPFSQSSLDKQWELIRDGLLQNVENYERPFRVVETELGFLYDHFYTKYALFFRKPLNKLYRFGWIVASSYLIQHLFLTQYEDSYDSQFSEAAGNRKVKHKLDDYVLATNIIMQVVVALEVLQLILFIISNWGKLLFLCKYVEKKSWRDNVLYEQVVRVLCSIPCRNRWGRQLGQYSFFDSFHRRPPRLMYNYITRDLFDNPGKGYGGCTFVKLPPDLQVAVLVWIKRNGRRFAKGIESLNANGVKSEELFLACKYNTTTQVIMVWHLATRLCEIQHRRPSKEKSIAMILSKYCAYLVVFSPRLLPDHSYVTECTFKKTVKEAEKLLKGYYKSTERKYSRIRALADVLTPLQNMSTIEASARVSKLLVEEVGDDVDRMWRMLADFWTEMLLFIAPSDDLSAHAEHLAQGGEFITHLWTLLFHAGIVKRDHIDDVCI</sequence>
<evidence type="ECO:0000313" key="3">
    <source>
        <dbReference type="EMBL" id="CAI9112182.1"/>
    </source>
</evidence>
<keyword evidence="1" id="KW-0472">Membrane</keyword>
<dbReference type="InterPro" id="IPR025315">
    <property type="entry name" value="DUF4220"/>
</dbReference>
<dbReference type="Pfam" id="PF04578">
    <property type="entry name" value="DUF594"/>
    <property type="match status" value="1"/>
</dbReference>
<feature type="domain" description="DUF4220" evidence="2">
    <location>
        <begin position="66"/>
        <end position="460"/>
    </location>
</feature>
<keyword evidence="1" id="KW-0812">Transmembrane</keyword>
<keyword evidence="4" id="KW-1185">Reference proteome</keyword>
<feature type="transmembrane region" description="Helical" evidence="1">
    <location>
        <begin position="145"/>
        <end position="164"/>
    </location>
</feature>
<dbReference type="InterPro" id="IPR007658">
    <property type="entry name" value="DUF594"/>
</dbReference>
<protein>
    <submittedName>
        <fullName evidence="3">OLC1v1012588C1</fullName>
    </submittedName>
</protein>
<dbReference type="Pfam" id="PF13968">
    <property type="entry name" value="DUF4220"/>
    <property type="match status" value="1"/>
</dbReference>
<feature type="transmembrane region" description="Helical" evidence="1">
    <location>
        <begin position="391"/>
        <end position="418"/>
    </location>
</feature>
<dbReference type="Proteomes" id="UP001161247">
    <property type="component" value="Chromosome 7"/>
</dbReference>
<dbReference type="PANTHER" id="PTHR31325">
    <property type="entry name" value="OS01G0798800 PROTEIN-RELATED"/>
    <property type="match status" value="1"/>
</dbReference>
<feature type="transmembrane region" description="Helical" evidence="1">
    <location>
        <begin position="32"/>
        <end position="50"/>
    </location>
</feature>
<proteinExistence type="predicted"/>
<feature type="transmembrane region" description="Helical" evidence="1">
    <location>
        <begin position="56"/>
        <end position="74"/>
    </location>
</feature>
<organism evidence="3 4">
    <name type="scientific">Oldenlandia corymbosa var. corymbosa</name>
    <dbReference type="NCBI Taxonomy" id="529605"/>
    <lineage>
        <taxon>Eukaryota</taxon>
        <taxon>Viridiplantae</taxon>
        <taxon>Streptophyta</taxon>
        <taxon>Embryophyta</taxon>
        <taxon>Tracheophyta</taxon>
        <taxon>Spermatophyta</taxon>
        <taxon>Magnoliopsida</taxon>
        <taxon>eudicotyledons</taxon>
        <taxon>Gunneridae</taxon>
        <taxon>Pentapetalae</taxon>
        <taxon>asterids</taxon>
        <taxon>lamiids</taxon>
        <taxon>Gentianales</taxon>
        <taxon>Rubiaceae</taxon>
        <taxon>Rubioideae</taxon>
        <taxon>Spermacoceae</taxon>
        <taxon>Hedyotis-Oldenlandia complex</taxon>
        <taxon>Oldenlandia</taxon>
    </lineage>
</organism>